<organism evidence="2 3">
    <name type="scientific">Populus tomentosa</name>
    <name type="common">Chinese white poplar</name>
    <dbReference type="NCBI Taxonomy" id="118781"/>
    <lineage>
        <taxon>Eukaryota</taxon>
        <taxon>Viridiplantae</taxon>
        <taxon>Streptophyta</taxon>
        <taxon>Embryophyta</taxon>
        <taxon>Tracheophyta</taxon>
        <taxon>Spermatophyta</taxon>
        <taxon>Magnoliopsida</taxon>
        <taxon>eudicotyledons</taxon>
        <taxon>Gunneridae</taxon>
        <taxon>Pentapetalae</taxon>
        <taxon>rosids</taxon>
        <taxon>fabids</taxon>
        <taxon>Malpighiales</taxon>
        <taxon>Salicaceae</taxon>
        <taxon>Saliceae</taxon>
        <taxon>Populus</taxon>
    </lineage>
</organism>
<dbReference type="Proteomes" id="UP000886885">
    <property type="component" value="Chromosome 2A"/>
</dbReference>
<protein>
    <submittedName>
        <fullName evidence="2">Uncharacterized protein</fullName>
    </submittedName>
</protein>
<comment type="caution">
    <text evidence="2">The sequence shown here is derived from an EMBL/GenBank/DDBJ whole genome shotgun (WGS) entry which is preliminary data.</text>
</comment>
<dbReference type="PANTHER" id="PTHR35706:SF1">
    <property type="entry name" value="EMBRYOGENESIS-LIKE PROTEIN"/>
    <property type="match status" value="1"/>
</dbReference>
<name>A0A8X8ACK7_POPTO</name>
<feature type="compositionally biased region" description="Polar residues" evidence="1">
    <location>
        <begin position="28"/>
        <end position="37"/>
    </location>
</feature>
<reference evidence="2" key="1">
    <citation type="journal article" date="2020" name="bioRxiv">
        <title>Hybrid origin of Populus tomentosa Carr. identified through genome sequencing and phylogenomic analysis.</title>
        <authorList>
            <person name="An X."/>
            <person name="Gao K."/>
            <person name="Chen Z."/>
            <person name="Li J."/>
            <person name="Yang X."/>
            <person name="Yang X."/>
            <person name="Zhou J."/>
            <person name="Guo T."/>
            <person name="Zhao T."/>
            <person name="Huang S."/>
            <person name="Miao D."/>
            <person name="Khan W.U."/>
            <person name="Rao P."/>
            <person name="Ye M."/>
            <person name="Lei B."/>
            <person name="Liao W."/>
            <person name="Wang J."/>
            <person name="Ji L."/>
            <person name="Li Y."/>
            <person name="Guo B."/>
            <person name="Mustafa N.S."/>
            <person name="Li S."/>
            <person name="Yun Q."/>
            <person name="Keller S.R."/>
            <person name="Mao J."/>
            <person name="Zhang R."/>
            <person name="Strauss S.H."/>
        </authorList>
    </citation>
    <scope>NUCLEOTIDE SEQUENCE</scope>
    <source>
        <strain evidence="2">GM15</strain>
        <tissue evidence="2">Leaf</tissue>
    </source>
</reference>
<feature type="region of interest" description="Disordered" evidence="1">
    <location>
        <begin position="220"/>
        <end position="244"/>
    </location>
</feature>
<dbReference type="EMBL" id="JAAWWB010000003">
    <property type="protein sequence ID" value="KAG6786001.1"/>
    <property type="molecule type" value="Genomic_DNA"/>
</dbReference>
<dbReference type="PANTHER" id="PTHR35706">
    <property type="entry name" value="F14O23.11 PROTEIN"/>
    <property type="match status" value="1"/>
</dbReference>
<proteinExistence type="predicted"/>
<evidence type="ECO:0000313" key="2">
    <source>
        <dbReference type="EMBL" id="KAG6786001.1"/>
    </source>
</evidence>
<gene>
    <name evidence="2" type="ORF">POTOM_007592</name>
</gene>
<evidence type="ECO:0000313" key="3">
    <source>
        <dbReference type="Proteomes" id="UP000886885"/>
    </source>
</evidence>
<dbReference type="InterPro" id="IPR053325">
    <property type="entry name" value="H3-Acetyl_Activator"/>
</dbReference>
<dbReference type="OrthoDB" id="273230at2759"/>
<accession>A0A8X8ACK7</accession>
<sequence length="244" mass="27448">MQKRLQISLFKLLLRRPFERSLKPANPPSTRARSLTDQNRRGHSTESGDESVPLLDVNREVDMINLKFAEAREEIDMASESKETVYFDEEAECARAAVKEVMDLFEGLLGKLPESEKAALQSAFHFWGFAMYYVLIEDNFDIDVIGGKGFAMNYDAWDINGADEEQNIQVICQSLPIGSQGWLHANAVGRVKLQSMVFKDYLVYTERDVGNCSPYKKQSIQGKERAKGKWTASGKYGQAASSAT</sequence>
<keyword evidence="3" id="KW-1185">Reference proteome</keyword>
<dbReference type="AlphaFoldDB" id="A0A8X8ACK7"/>
<feature type="region of interest" description="Disordered" evidence="1">
    <location>
        <begin position="21"/>
        <end position="52"/>
    </location>
</feature>
<evidence type="ECO:0000256" key="1">
    <source>
        <dbReference type="SAM" id="MobiDB-lite"/>
    </source>
</evidence>